<evidence type="ECO:0000259" key="4">
    <source>
        <dbReference type="PROSITE" id="PS50118"/>
    </source>
</evidence>
<dbReference type="InterPro" id="IPR009071">
    <property type="entry name" value="HMG_box_dom"/>
</dbReference>
<evidence type="ECO:0000313" key="6">
    <source>
        <dbReference type="Proteomes" id="UP000191522"/>
    </source>
</evidence>
<dbReference type="GO" id="GO:0005634">
    <property type="term" value="C:nucleus"/>
    <property type="evidence" value="ECO:0007669"/>
    <property type="project" value="UniProtKB-UniRule"/>
</dbReference>
<keyword evidence="2" id="KW-0539">Nucleus</keyword>
<dbReference type="PANTHER" id="PTHR48112:SF5">
    <property type="entry name" value="BOX PROTEIN, PUTATIVE (AFU_ORTHOLOGUE AFUA_1G04550)-RELATED"/>
    <property type="match status" value="1"/>
</dbReference>
<evidence type="ECO:0000313" key="5">
    <source>
        <dbReference type="EMBL" id="OQD73010.1"/>
    </source>
</evidence>
<keyword evidence="6" id="KW-1185">Reference proteome</keyword>
<evidence type="ECO:0000256" key="1">
    <source>
        <dbReference type="ARBA" id="ARBA00023125"/>
    </source>
</evidence>
<feature type="region of interest" description="Disordered" evidence="3">
    <location>
        <begin position="120"/>
        <end position="140"/>
    </location>
</feature>
<dbReference type="PROSITE" id="PS50118">
    <property type="entry name" value="HMG_BOX_2"/>
    <property type="match status" value="1"/>
</dbReference>
<keyword evidence="1 2" id="KW-0238">DNA-binding</keyword>
<organism evidence="5 6">
    <name type="scientific">Penicillium decumbens</name>
    <dbReference type="NCBI Taxonomy" id="69771"/>
    <lineage>
        <taxon>Eukaryota</taxon>
        <taxon>Fungi</taxon>
        <taxon>Dikarya</taxon>
        <taxon>Ascomycota</taxon>
        <taxon>Pezizomycotina</taxon>
        <taxon>Eurotiomycetes</taxon>
        <taxon>Eurotiomycetidae</taxon>
        <taxon>Eurotiales</taxon>
        <taxon>Aspergillaceae</taxon>
        <taxon>Penicillium</taxon>
    </lineage>
</organism>
<feature type="domain" description="HMG box" evidence="4">
    <location>
        <begin position="101"/>
        <end position="170"/>
    </location>
</feature>
<dbReference type="OMA" id="KRQHDPN"/>
<evidence type="ECO:0000256" key="2">
    <source>
        <dbReference type="PROSITE-ProRule" id="PRU00267"/>
    </source>
</evidence>
<comment type="caution">
    <text evidence="5">The sequence shown here is derived from an EMBL/GenBank/DDBJ whole genome shotgun (WGS) entry which is preliminary data.</text>
</comment>
<feature type="compositionally biased region" description="Basic residues" evidence="3">
    <location>
        <begin position="268"/>
        <end position="277"/>
    </location>
</feature>
<dbReference type="GO" id="GO:0003677">
    <property type="term" value="F:DNA binding"/>
    <property type="evidence" value="ECO:0007669"/>
    <property type="project" value="UniProtKB-UniRule"/>
</dbReference>
<reference evidence="6" key="1">
    <citation type="journal article" date="2017" name="Nat. Microbiol.">
        <title>Global analysis of biosynthetic gene clusters reveals vast potential of secondary metabolite production in Penicillium species.</title>
        <authorList>
            <person name="Nielsen J.C."/>
            <person name="Grijseels S."/>
            <person name="Prigent S."/>
            <person name="Ji B."/>
            <person name="Dainat J."/>
            <person name="Nielsen K.F."/>
            <person name="Frisvad J.C."/>
            <person name="Workman M."/>
            <person name="Nielsen J."/>
        </authorList>
    </citation>
    <scope>NUCLEOTIDE SEQUENCE [LARGE SCALE GENOMIC DNA]</scope>
    <source>
        <strain evidence="6">IBT 11843</strain>
    </source>
</reference>
<feature type="region of interest" description="Disordered" evidence="3">
    <location>
        <begin position="174"/>
        <end position="277"/>
    </location>
</feature>
<gene>
    <name evidence="5" type="ORF">PENDEC_c017G01719</name>
</gene>
<dbReference type="PANTHER" id="PTHR48112">
    <property type="entry name" value="HIGH MOBILITY GROUP PROTEIN DSP1"/>
    <property type="match status" value="1"/>
</dbReference>
<feature type="region of interest" description="Disordered" evidence="3">
    <location>
        <begin position="74"/>
        <end position="107"/>
    </location>
</feature>
<feature type="compositionally biased region" description="Basic and acidic residues" evidence="3">
    <location>
        <begin position="252"/>
        <end position="267"/>
    </location>
</feature>
<feature type="DNA-binding region" description="HMG box" evidence="2">
    <location>
        <begin position="101"/>
        <end position="170"/>
    </location>
</feature>
<protein>
    <recommendedName>
        <fullName evidence="4">HMG box domain-containing protein</fullName>
    </recommendedName>
</protein>
<dbReference type="Pfam" id="PF00505">
    <property type="entry name" value="HMG_box"/>
    <property type="match status" value="1"/>
</dbReference>
<feature type="compositionally biased region" description="Acidic residues" evidence="3">
    <location>
        <begin position="198"/>
        <end position="211"/>
    </location>
</feature>
<feature type="compositionally biased region" description="Basic and acidic residues" evidence="3">
    <location>
        <begin position="120"/>
        <end position="138"/>
    </location>
</feature>
<evidence type="ECO:0000256" key="3">
    <source>
        <dbReference type="SAM" id="MobiDB-lite"/>
    </source>
</evidence>
<dbReference type="STRING" id="69771.A0A1V6P7M4"/>
<dbReference type="AlphaFoldDB" id="A0A1V6P7M4"/>
<dbReference type="InterPro" id="IPR036910">
    <property type="entry name" value="HMG_box_dom_sf"/>
</dbReference>
<dbReference type="Gene3D" id="1.10.30.10">
    <property type="entry name" value="High mobility group box domain"/>
    <property type="match status" value="1"/>
</dbReference>
<sequence length="277" mass="30756">MAPKHDDEATVAVNIDELRATKDSIIMWSMSLQTQIAEFSKAYIEHVNNVVNGTSATIDLPAMPVGLSHFDAVSRAGSPGAKSEAGGRKRRKRAPVDPNAPKRPLTPYFLYMKNNRSRIAEDLGSDAKPKDVADEGTRRWQTMDQKEKEIWKSLYGENYEQYKLDRDAYLTDKSKAADEDHDPSASQLQQDFVGAESQAEDSSDNDDESSSDESPAPPSPKEQTPPRSSNKRRRSDSKPVKGAATPAKKGKAKAEPTPTKEKVPEKRNRSKKRKSEL</sequence>
<dbReference type="InterPro" id="IPR050342">
    <property type="entry name" value="HMGB"/>
</dbReference>
<name>A0A1V6P7M4_PENDC</name>
<dbReference type="EMBL" id="MDYL01000017">
    <property type="protein sequence ID" value="OQD73010.1"/>
    <property type="molecule type" value="Genomic_DNA"/>
</dbReference>
<dbReference type="SMART" id="SM00398">
    <property type="entry name" value="HMG"/>
    <property type="match status" value="1"/>
</dbReference>
<dbReference type="OrthoDB" id="5550281at2759"/>
<dbReference type="Proteomes" id="UP000191522">
    <property type="component" value="Unassembled WGS sequence"/>
</dbReference>
<accession>A0A1V6P7M4</accession>
<proteinExistence type="predicted"/>
<dbReference type="SUPFAM" id="SSF47095">
    <property type="entry name" value="HMG-box"/>
    <property type="match status" value="1"/>
</dbReference>